<name>A0A426YKH2_ENSVE</name>
<evidence type="ECO:0000313" key="2">
    <source>
        <dbReference type="EMBL" id="RRT52255.1"/>
    </source>
</evidence>
<proteinExistence type="predicted"/>
<organism evidence="2 3">
    <name type="scientific">Ensete ventricosum</name>
    <name type="common">Abyssinian banana</name>
    <name type="synonym">Musa ensete</name>
    <dbReference type="NCBI Taxonomy" id="4639"/>
    <lineage>
        <taxon>Eukaryota</taxon>
        <taxon>Viridiplantae</taxon>
        <taxon>Streptophyta</taxon>
        <taxon>Embryophyta</taxon>
        <taxon>Tracheophyta</taxon>
        <taxon>Spermatophyta</taxon>
        <taxon>Magnoliopsida</taxon>
        <taxon>Liliopsida</taxon>
        <taxon>Zingiberales</taxon>
        <taxon>Musaceae</taxon>
        <taxon>Ensete</taxon>
    </lineage>
</organism>
<feature type="compositionally biased region" description="Basic residues" evidence="1">
    <location>
        <begin position="24"/>
        <end position="44"/>
    </location>
</feature>
<comment type="caution">
    <text evidence="2">The sequence shown here is derived from an EMBL/GenBank/DDBJ whole genome shotgun (WGS) entry which is preliminary data.</text>
</comment>
<sequence>AVDSRAARARGQRAREDDAQGEKGKKKKKRKRRKKKEKKGRKKYLAPSSPVGRPCAIAALARGSLTCRRRPRPLFLPRKETECLPSTT</sequence>
<dbReference type="Proteomes" id="UP000287651">
    <property type="component" value="Unassembled WGS sequence"/>
</dbReference>
<gene>
    <name evidence="2" type="ORF">B296_00050571</name>
</gene>
<feature type="compositionally biased region" description="Basic and acidic residues" evidence="1">
    <location>
        <begin position="13"/>
        <end position="23"/>
    </location>
</feature>
<dbReference type="AlphaFoldDB" id="A0A426YKH2"/>
<accession>A0A426YKH2</accession>
<evidence type="ECO:0000313" key="3">
    <source>
        <dbReference type="Proteomes" id="UP000287651"/>
    </source>
</evidence>
<evidence type="ECO:0000256" key="1">
    <source>
        <dbReference type="SAM" id="MobiDB-lite"/>
    </source>
</evidence>
<feature type="non-terminal residue" evidence="2">
    <location>
        <position position="1"/>
    </location>
</feature>
<dbReference type="EMBL" id="AMZH03011770">
    <property type="protein sequence ID" value="RRT52255.1"/>
    <property type="molecule type" value="Genomic_DNA"/>
</dbReference>
<reference evidence="2 3" key="1">
    <citation type="journal article" date="2014" name="Agronomy (Basel)">
        <title>A Draft Genome Sequence for Ensete ventricosum, the Drought-Tolerant Tree Against Hunger.</title>
        <authorList>
            <person name="Harrison J."/>
            <person name="Moore K.A."/>
            <person name="Paszkiewicz K."/>
            <person name="Jones T."/>
            <person name="Grant M."/>
            <person name="Ambacheew D."/>
            <person name="Muzemil S."/>
            <person name="Studholme D.J."/>
        </authorList>
    </citation>
    <scope>NUCLEOTIDE SEQUENCE [LARGE SCALE GENOMIC DNA]</scope>
</reference>
<protein>
    <submittedName>
        <fullName evidence="2">Uncharacterized protein</fullName>
    </submittedName>
</protein>
<feature type="region of interest" description="Disordered" evidence="1">
    <location>
        <begin position="1"/>
        <end position="51"/>
    </location>
</feature>